<proteinExistence type="predicted"/>
<feature type="non-terminal residue" evidence="2">
    <location>
        <position position="1"/>
    </location>
</feature>
<evidence type="ECO:0000313" key="3">
    <source>
        <dbReference type="Proteomes" id="UP000887116"/>
    </source>
</evidence>
<dbReference type="Proteomes" id="UP000887116">
    <property type="component" value="Unassembled WGS sequence"/>
</dbReference>
<keyword evidence="3" id="KW-1185">Reference proteome</keyword>
<organism evidence="2 3">
    <name type="scientific">Trichonephila clavata</name>
    <name type="common">Joro spider</name>
    <name type="synonym">Nephila clavata</name>
    <dbReference type="NCBI Taxonomy" id="2740835"/>
    <lineage>
        <taxon>Eukaryota</taxon>
        <taxon>Metazoa</taxon>
        <taxon>Ecdysozoa</taxon>
        <taxon>Arthropoda</taxon>
        <taxon>Chelicerata</taxon>
        <taxon>Arachnida</taxon>
        <taxon>Araneae</taxon>
        <taxon>Araneomorphae</taxon>
        <taxon>Entelegynae</taxon>
        <taxon>Araneoidea</taxon>
        <taxon>Nephilidae</taxon>
        <taxon>Trichonephila</taxon>
    </lineage>
</organism>
<accession>A0A8X6I3H9</accession>
<reference evidence="2" key="1">
    <citation type="submission" date="2020-07" db="EMBL/GenBank/DDBJ databases">
        <title>Multicomponent nature underlies the extraordinary mechanical properties of spider dragline silk.</title>
        <authorList>
            <person name="Kono N."/>
            <person name="Nakamura H."/>
            <person name="Mori M."/>
            <person name="Yoshida Y."/>
            <person name="Ohtoshi R."/>
            <person name="Malay A.D."/>
            <person name="Moran D.A.P."/>
            <person name="Tomita M."/>
            <person name="Numata K."/>
            <person name="Arakawa K."/>
        </authorList>
    </citation>
    <scope>NUCLEOTIDE SEQUENCE</scope>
</reference>
<evidence type="ECO:0000313" key="2">
    <source>
        <dbReference type="EMBL" id="GFQ70185.1"/>
    </source>
</evidence>
<feature type="compositionally biased region" description="Basic and acidic residues" evidence="1">
    <location>
        <begin position="291"/>
        <end position="302"/>
    </location>
</feature>
<dbReference type="EMBL" id="BMAO01010892">
    <property type="protein sequence ID" value="GFQ70185.1"/>
    <property type="molecule type" value="Genomic_DNA"/>
</dbReference>
<comment type="caution">
    <text evidence="2">The sequence shown here is derived from an EMBL/GenBank/DDBJ whole genome shotgun (WGS) entry which is preliminary data.</text>
</comment>
<evidence type="ECO:0000256" key="1">
    <source>
        <dbReference type="SAM" id="MobiDB-lite"/>
    </source>
</evidence>
<protein>
    <submittedName>
        <fullName evidence="2">Uncharacterized protein</fullName>
    </submittedName>
</protein>
<feature type="region of interest" description="Disordered" evidence="1">
    <location>
        <begin position="291"/>
        <end position="318"/>
    </location>
</feature>
<feature type="compositionally biased region" description="Polar residues" evidence="1">
    <location>
        <begin position="460"/>
        <end position="475"/>
    </location>
</feature>
<gene>
    <name evidence="2" type="primary">NCL1_21986</name>
    <name evidence="2" type="ORF">TNCT_676871</name>
</gene>
<dbReference type="AlphaFoldDB" id="A0A8X6I3H9"/>
<name>A0A8X6I3H9_TRICU</name>
<feature type="compositionally biased region" description="Polar residues" evidence="1">
    <location>
        <begin position="529"/>
        <end position="541"/>
    </location>
</feature>
<feature type="compositionally biased region" description="Basic and acidic residues" evidence="1">
    <location>
        <begin position="478"/>
        <end position="506"/>
    </location>
</feature>
<feature type="region of interest" description="Disordered" evidence="1">
    <location>
        <begin position="454"/>
        <end position="549"/>
    </location>
</feature>
<sequence length="549" mass="62895">MAIQSCTAADIAAKCSTTIVSPFTSSFMGPETLIRLRYLRLLVEQMLPEEFLRIQTEINASSLDFTEPKKLEETSKKAVEEQMLPEEFLRIQTEINASSLDFTEPKKLEETSKKAVEEQMLPEEFLRIQTEINASSLDFTEPKKLEETSKKAVEEQMLPEEFLRIQTEINASSLDFTEPKKLEETSKKAVEEQMLPEEFLRIQTEINASSLDFTEPKKLEETSKKAVEEQMLPEEFLRIQTEINASSLDFTEPKKLEETSKKAVEEQMLPEEFLRIQTEINASSLDFTEPKKLEETSKKAVEKPLSQASMERKQKGDAVKARTARGGFVFKNQLKLGLFHYENSDEESDIEPESPFTQITEVYLRKIIDRELHRLVSDVRDKLKKEKEDLLNSYHEALPQDDVISSNSWLKSSKKSENMKTYLRKDREAARVQCMTKMKESSFLPKSPQLVSFTGWRDPTVSTPRTSSFRGSQASVDAKPEASRKERTVRETSIDSITEEERRMKESSFLPKSPQLVSFTGWRDPTVPTPRTSSFRGSQASVDARPKAS</sequence>